<keyword evidence="2" id="KW-1185">Reference proteome</keyword>
<protein>
    <submittedName>
        <fullName evidence="1">Uncharacterized protein</fullName>
    </submittedName>
</protein>
<gene>
    <name evidence="1" type="ORF">FLL46_17070</name>
</gene>
<name>A0A545UAX0_9GAMM</name>
<accession>A0A545UAX0</accession>
<dbReference type="OrthoDB" id="9966943at2"/>
<evidence type="ECO:0000313" key="1">
    <source>
        <dbReference type="EMBL" id="TQV86610.1"/>
    </source>
</evidence>
<comment type="caution">
    <text evidence="1">The sequence shown here is derived from an EMBL/GenBank/DDBJ whole genome shotgun (WGS) entry which is preliminary data.</text>
</comment>
<organism evidence="1 2">
    <name type="scientific">Aliikangiella coralliicola</name>
    <dbReference type="NCBI Taxonomy" id="2592383"/>
    <lineage>
        <taxon>Bacteria</taxon>
        <taxon>Pseudomonadati</taxon>
        <taxon>Pseudomonadota</taxon>
        <taxon>Gammaproteobacteria</taxon>
        <taxon>Oceanospirillales</taxon>
        <taxon>Pleioneaceae</taxon>
        <taxon>Aliikangiella</taxon>
    </lineage>
</organism>
<evidence type="ECO:0000313" key="2">
    <source>
        <dbReference type="Proteomes" id="UP000315439"/>
    </source>
</evidence>
<dbReference type="EMBL" id="VIKS01000010">
    <property type="protein sequence ID" value="TQV86610.1"/>
    <property type="molecule type" value="Genomic_DNA"/>
</dbReference>
<dbReference type="AlphaFoldDB" id="A0A545UAX0"/>
<proteinExistence type="predicted"/>
<dbReference type="Proteomes" id="UP000315439">
    <property type="component" value="Unassembled WGS sequence"/>
</dbReference>
<sequence>MLTRKSHKSLSRRGSKLLVEVVIGVIGLLGIMLAQAGQTEKLNGQDSLEHNAGFAQVSNVSTKIDWLEVLF</sequence>
<dbReference type="RefSeq" id="WP_142932534.1">
    <property type="nucleotide sequence ID" value="NZ_ML660166.1"/>
</dbReference>
<reference evidence="1 2" key="1">
    <citation type="submission" date="2019-07" db="EMBL/GenBank/DDBJ databases">
        <title>Draft genome for Aliikangiella sp. M105.</title>
        <authorList>
            <person name="Wang G."/>
        </authorList>
    </citation>
    <scope>NUCLEOTIDE SEQUENCE [LARGE SCALE GENOMIC DNA]</scope>
    <source>
        <strain evidence="1 2">M105</strain>
    </source>
</reference>